<dbReference type="InterPro" id="IPR039379">
    <property type="entry name" value="Protoglobin_sensor_dom"/>
</dbReference>
<dbReference type="SUPFAM" id="SSF46458">
    <property type="entry name" value="Globin-like"/>
    <property type="match status" value="1"/>
</dbReference>
<evidence type="ECO:0000313" key="3">
    <source>
        <dbReference type="Proteomes" id="UP001164718"/>
    </source>
</evidence>
<proteinExistence type="predicted"/>
<dbReference type="InterPro" id="IPR012292">
    <property type="entry name" value="Globin/Proto"/>
</dbReference>
<feature type="domain" description="Globin-sensor" evidence="1">
    <location>
        <begin position="14"/>
        <end position="168"/>
    </location>
</feature>
<dbReference type="KEGG" id="faf:OE104_07755"/>
<sequence length="270" mass="31513">MFELLTETDIEEVNERAKKRLRFARIDEQTLKFVREAGEIILPHKPSIVEKLYSSIVSDNTLKEITFTYSNEERLKKILSEYIDRFFRAEVNQQYIDSSISIGKVNSRFHITPELFIPAYQLFVQIITNILIEKLSNKPNRLTDYINAVQKMASYDLQLIVQTYVDRTETDFLNRISVMLNRICRSDTTKQLIFSMEKQIDEIHNVTANSEEISASIEYIANNIEKVAEITNDGMQSAEKSKETIQKSLTNIHEIGKVFHSLQDNIYYNH</sequence>
<dbReference type="InterPro" id="IPR044398">
    <property type="entry name" value="Globin-sensor_dom"/>
</dbReference>
<name>A0A9E8LYX4_9BACI</name>
<dbReference type="Gene3D" id="1.10.490.10">
    <property type="entry name" value="Globins"/>
    <property type="match status" value="1"/>
</dbReference>
<keyword evidence="3" id="KW-1185">Reference proteome</keyword>
<reference evidence="2" key="1">
    <citation type="submission" date="2022-09" db="EMBL/GenBank/DDBJ databases">
        <title>Complete Genomes of Fervidibacillus albus and Fervidibacillus halotolerans isolated from tidal flat sediments.</title>
        <authorList>
            <person name="Kwon K.K."/>
            <person name="Yang S.-H."/>
            <person name="Park M.J."/>
            <person name="Oh H.-M."/>
        </authorList>
    </citation>
    <scope>NUCLEOTIDE SEQUENCE</scope>
    <source>
        <strain evidence="2">MEBiC13591</strain>
    </source>
</reference>
<dbReference type="GO" id="GO:0020037">
    <property type="term" value="F:heme binding"/>
    <property type="evidence" value="ECO:0007669"/>
    <property type="project" value="InterPro"/>
</dbReference>
<dbReference type="Gene3D" id="1.10.287.950">
    <property type="entry name" value="Methyl-accepting chemotaxis protein"/>
    <property type="match status" value="1"/>
</dbReference>
<dbReference type="EMBL" id="CP106878">
    <property type="protein sequence ID" value="WAA11289.1"/>
    <property type="molecule type" value="Genomic_DNA"/>
</dbReference>
<dbReference type="Pfam" id="PF11563">
    <property type="entry name" value="Protoglobin"/>
    <property type="match status" value="1"/>
</dbReference>
<dbReference type="InterPro" id="IPR009050">
    <property type="entry name" value="Globin-like_sf"/>
</dbReference>
<gene>
    <name evidence="2" type="ORF">OE104_07755</name>
</gene>
<organism evidence="2 3">
    <name type="scientific">Fervidibacillus albus</name>
    <dbReference type="NCBI Taxonomy" id="2980026"/>
    <lineage>
        <taxon>Bacteria</taxon>
        <taxon>Bacillati</taxon>
        <taxon>Bacillota</taxon>
        <taxon>Bacilli</taxon>
        <taxon>Bacillales</taxon>
        <taxon>Bacillaceae</taxon>
        <taxon>Fervidibacillus</taxon>
    </lineage>
</organism>
<evidence type="ECO:0000313" key="2">
    <source>
        <dbReference type="EMBL" id="WAA11289.1"/>
    </source>
</evidence>
<dbReference type="GO" id="GO:0019825">
    <property type="term" value="F:oxygen binding"/>
    <property type="evidence" value="ECO:0007669"/>
    <property type="project" value="InterPro"/>
</dbReference>
<dbReference type="AlphaFoldDB" id="A0A9E8LYX4"/>
<accession>A0A9E8LYX4</accession>
<protein>
    <submittedName>
        <fullName evidence="2">Globin-coupled sensor protein</fullName>
    </submittedName>
</protein>
<evidence type="ECO:0000259" key="1">
    <source>
        <dbReference type="Pfam" id="PF11563"/>
    </source>
</evidence>
<dbReference type="CDD" id="cd01068">
    <property type="entry name" value="globin_sensor"/>
    <property type="match status" value="1"/>
</dbReference>
<dbReference type="Proteomes" id="UP001164718">
    <property type="component" value="Chromosome"/>
</dbReference>
<dbReference type="SUPFAM" id="SSF58104">
    <property type="entry name" value="Methyl-accepting chemotaxis protein (MCP) signaling domain"/>
    <property type="match status" value="1"/>
</dbReference>